<reference evidence="2" key="1">
    <citation type="submission" date="2021-09" db="EMBL/GenBank/DDBJ databases">
        <title>A high-quality genome of the endoparasitic fungus Hirsutella rhossiliensis with a comparison of Hirsutella genomes reveals transposable elements contributing to genome size variation.</title>
        <authorList>
            <person name="Lin R."/>
            <person name="Jiao Y."/>
            <person name="Sun X."/>
            <person name="Ling J."/>
            <person name="Xie B."/>
            <person name="Cheng X."/>
        </authorList>
    </citation>
    <scope>NUCLEOTIDE SEQUENCE</scope>
    <source>
        <strain evidence="2">HR02</strain>
    </source>
</reference>
<evidence type="ECO:0000313" key="3">
    <source>
        <dbReference type="Proteomes" id="UP000824596"/>
    </source>
</evidence>
<sequence length="117" mass="13165">MLRSEPEVMSNFASDAISKGRVTMKPNLRAGSFLNGRSSAAAQPADLKFYHFDYLVDCPKAKQEGPLPSKSRKSNNQRKAERSLQEDSDFFANIRTSDRIQIESIHRSLETQVMTGQ</sequence>
<dbReference type="GeneID" id="68355019"/>
<dbReference type="EMBL" id="JAIZPD010000005">
    <property type="protein sequence ID" value="KAH0963380.1"/>
    <property type="molecule type" value="Genomic_DNA"/>
</dbReference>
<dbReference type="AlphaFoldDB" id="A0A9P8SJ70"/>
<gene>
    <name evidence="2" type="ORF">HRG_05890</name>
</gene>
<evidence type="ECO:0000313" key="2">
    <source>
        <dbReference type="EMBL" id="KAH0963380.1"/>
    </source>
</evidence>
<name>A0A9P8SJ70_9HYPO</name>
<protein>
    <submittedName>
        <fullName evidence="2">Uncharacterized protein</fullName>
    </submittedName>
</protein>
<proteinExistence type="predicted"/>
<dbReference type="Proteomes" id="UP000824596">
    <property type="component" value="Unassembled WGS sequence"/>
</dbReference>
<keyword evidence="3" id="KW-1185">Reference proteome</keyword>
<comment type="caution">
    <text evidence="2">The sequence shown here is derived from an EMBL/GenBank/DDBJ whole genome shotgun (WGS) entry which is preliminary data.</text>
</comment>
<evidence type="ECO:0000256" key="1">
    <source>
        <dbReference type="SAM" id="MobiDB-lite"/>
    </source>
</evidence>
<accession>A0A9P8SJ70</accession>
<dbReference type="RefSeq" id="XP_044720893.1">
    <property type="nucleotide sequence ID" value="XM_044864361.1"/>
</dbReference>
<feature type="region of interest" description="Disordered" evidence="1">
    <location>
        <begin position="60"/>
        <end position="87"/>
    </location>
</feature>
<dbReference type="OrthoDB" id="2537141at2759"/>
<organism evidence="2 3">
    <name type="scientific">Hirsutella rhossiliensis</name>
    <dbReference type="NCBI Taxonomy" id="111463"/>
    <lineage>
        <taxon>Eukaryota</taxon>
        <taxon>Fungi</taxon>
        <taxon>Dikarya</taxon>
        <taxon>Ascomycota</taxon>
        <taxon>Pezizomycotina</taxon>
        <taxon>Sordariomycetes</taxon>
        <taxon>Hypocreomycetidae</taxon>
        <taxon>Hypocreales</taxon>
        <taxon>Ophiocordycipitaceae</taxon>
        <taxon>Hirsutella</taxon>
    </lineage>
</organism>